<evidence type="ECO:0008006" key="3">
    <source>
        <dbReference type="Google" id="ProtNLM"/>
    </source>
</evidence>
<reference evidence="1 2" key="1">
    <citation type="submission" date="2014-11" db="EMBL/GenBank/DDBJ databases">
        <title>A Rickettsiales Symbiont of Amoebae With Ancient Features.</title>
        <authorList>
            <person name="Schulz F."/>
            <person name="Martijn J."/>
            <person name="Wascher F."/>
            <person name="Kostanjsek R."/>
            <person name="Ettema T.J."/>
            <person name="Horn M."/>
        </authorList>
    </citation>
    <scope>NUCLEOTIDE SEQUENCE [LARGE SCALE GENOMIC DNA]</scope>
    <source>
        <strain evidence="1 2">UWC36</strain>
    </source>
</reference>
<evidence type="ECO:0000313" key="1">
    <source>
        <dbReference type="EMBL" id="KIE04629.1"/>
    </source>
</evidence>
<evidence type="ECO:0000313" key="2">
    <source>
        <dbReference type="Proteomes" id="UP000031258"/>
    </source>
</evidence>
<dbReference type="RefSeq" id="WP_193387657.1">
    <property type="nucleotide sequence ID" value="NZ_JSWE01000176.1"/>
</dbReference>
<dbReference type="EMBL" id="JSWE01000176">
    <property type="protein sequence ID" value="KIE04629.1"/>
    <property type="molecule type" value="Genomic_DNA"/>
</dbReference>
<dbReference type="AlphaFoldDB" id="A0A0C1QGE7"/>
<dbReference type="STRING" id="86105.NF27_HE00180"/>
<dbReference type="Gene3D" id="3.40.50.150">
    <property type="entry name" value="Vaccinia Virus protein VP39"/>
    <property type="match status" value="1"/>
</dbReference>
<dbReference type="CDD" id="cd02440">
    <property type="entry name" value="AdoMet_MTases"/>
    <property type="match status" value="1"/>
</dbReference>
<dbReference type="Proteomes" id="UP000031258">
    <property type="component" value="Unassembled WGS sequence"/>
</dbReference>
<name>A0A0C1QGE7_9RICK</name>
<organism evidence="1 2">
    <name type="scientific">Candidatus Jidaibacter acanthamoebae</name>
    <dbReference type="NCBI Taxonomy" id="86105"/>
    <lineage>
        <taxon>Bacteria</taxon>
        <taxon>Pseudomonadati</taxon>
        <taxon>Pseudomonadota</taxon>
        <taxon>Alphaproteobacteria</taxon>
        <taxon>Rickettsiales</taxon>
        <taxon>Candidatus Midichloriaceae</taxon>
        <taxon>Candidatus Jidaibacter</taxon>
    </lineage>
</organism>
<gene>
    <name evidence="1" type="ORF">NF27_HE00180</name>
</gene>
<dbReference type="SUPFAM" id="SSF53335">
    <property type="entry name" value="S-adenosyl-L-methionine-dependent methyltransferases"/>
    <property type="match status" value="1"/>
</dbReference>
<comment type="caution">
    <text evidence="1">The sequence shown here is derived from an EMBL/GenBank/DDBJ whole genome shotgun (WGS) entry which is preliminary data.</text>
</comment>
<proteinExistence type="predicted"/>
<dbReference type="PATRIC" id="fig|86105.3.peg.1561"/>
<protein>
    <recommendedName>
        <fullName evidence="3">Methyltransferase domain-containing protein</fullName>
    </recommendedName>
</protein>
<sequence>MSKSIEDIANMELNYEAFKELAKKQDLSVYEKIGFPDAYRQGFENIIFEDIRNKADLLNSTQKVVLDIGSGCSELSQMMKDICKQNQHELIMSDSEEMLSFHKDENFITKVPGLFPKTIGDIKGLFSQVDIIICYSVFHYIFLDTNVWEFIDKSLSLLSSGGQFLIGDIPNISKRKRFFSSEQGIKFHQDFIQDNNSIPDVKYNLIEAGKIDDSIIYAIMQRANLAGFDAYLLPQNVQLPMANRRDDILIRKP</sequence>
<accession>A0A0C1QGE7</accession>
<dbReference type="InterPro" id="IPR029063">
    <property type="entry name" value="SAM-dependent_MTases_sf"/>
</dbReference>
<keyword evidence="2" id="KW-1185">Reference proteome</keyword>